<keyword evidence="9" id="KW-1185">Reference proteome</keyword>
<evidence type="ECO:0000256" key="6">
    <source>
        <dbReference type="ARBA" id="ARBA00023063"/>
    </source>
</evidence>
<evidence type="ECO:0000313" key="9">
    <source>
        <dbReference type="Proteomes" id="UP000094769"/>
    </source>
</evidence>
<dbReference type="PROSITE" id="PS51296">
    <property type="entry name" value="RIESKE"/>
    <property type="match status" value="1"/>
</dbReference>
<dbReference type="RefSeq" id="WP_069127829.1">
    <property type="nucleotide sequence ID" value="NZ_MARB01000029.1"/>
</dbReference>
<evidence type="ECO:0000256" key="2">
    <source>
        <dbReference type="ARBA" id="ARBA00022723"/>
    </source>
</evidence>
<dbReference type="OrthoDB" id="9769355at2"/>
<keyword evidence="1" id="KW-0001">2Fe-2S</keyword>
<name>A0A7Z0VI54_9GAMM</name>
<dbReference type="EC" id="1.7.1.4" evidence="8"/>
<dbReference type="GO" id="GO:0008942">
    <property type="term" value="F:nitrite reductase [NAD(P)H] activity"/>
    <property type="evidence" value="ECO:0007669"/>
    <property type="project" value="UniProtKB-EC"/>
</dbReference>
<dbReference type="PANTHER" id="PTHR21496:SF23">
    <property type="entry name" value="3-PHENYLPROPIONATE_CINNAMIC ACID DIOXYGENASE FERREDOXIN SUBUNIT"/>
    <property type="match status" value="1"/>
</dbReference>
<dbReference type="Gene3D" id="2.102.10.10">
    <property type="entry name" value="Rieske [2Fe-2S] iron-sulphur domain"/>
    <property type="match status" value="1"/>
</dbReference>
<dbReference type="GO" id="GO:0051537">
    <property type="term" value="F:2 iron, 2 sulfur cluster binding"/>
    <property type="evidence" value="ECO:0007669"/>
    <property type="project" value="UniProtKB-KW"/>
</dbReference>
<accession>A0A7Z0VI54</accession>
<dbReference type="Pfam" id="PF00355">
    <property type="entry name" value="Rieske"/>
    <property type="match status" value="1"/>
</dbReference>
<evidence type="ECO:0000256" key="1">
    <source>
        <dbReference type="ARBA" id="ARBA00022714"/>
    </source>
</evidence>
<reference evidence="8 9" key="1">
    <citation type="submission" date="2016-06" db="EMBL/GenBank/DDBJ databases">
        <title>Genome sequence of endosymbiont of Candidatus Endolucinida thiodiazotropha.</title>
        <authorList>
            <person name="Poehlein A."/>
            <person name="Koenig S."/>
            <person name="Heiden S.E."/>
            <person name="Thuermer A."/>
            <person name="Voget S."/>
            <person name="Daniel R."/>
            <person name="Markert S."/>
            <person name="Gros O."/>
            <person name="Schweder T."/>
        </authorList>
    </citation>
    <scope>NUCLEOTIDE SEQUENCE [LARGE SCALE GENOMIC DNA]</scope>
    <source>
        <strain evidence="8 9">COS</strain>
    </source>
</reference>
<evidence type="ECO:0000256" key="4">
    <source>
        <dbReference type="ARBA" id="ARBA00023004"/>
    </source>
</evidence>
<dbReference type="Proteomes" id="UP000094769">
    <property type="component" value="Unassembled WGS sequence"/>
</dbReference>
<dbReference type="AlphaFoldDB" id="A0A7Z0VI54"/>
<dbReference type="InterPro" id="IPR036922">
    <property type="entry name" value="Rieske_2Fe-2S_sf"/>
</dbReference>
<feature type="domain" description="Rieske" evidence="7">
    <location>
        <begin position="4"/>
        <end position="100"/>
    </location>
</feature>
<dbReference type="EMBL" id="MARB01000029">
    <property type="protein sequence ID" value="ODJ86012.1"/>
    <property type="molecule type" value="Genomic_DNA"/>
</dbReference>
<keyword evidence="5" id="KW-0411">Iron-sulfur</keyword>
<evidence type="ECO:0000259" key="7">
    <source>
        <dbReference type="PROSITE" id="PS51296"/>
    </source>
</evidence>
<keyword evidence="6" id="KW-0534">Nitrate assimilation</keyword>
<keyword evidence="2" id="KW-0479">Metal-binding</keyword>
<keyword evidence="4" id="KW-0408">Iron</keyword>
<dbReference type="PANTHER" id="PTHR21496">
    <property type="entry name" value="FERREDOXIN-RELATED"/>
    <property type="match status" value="1"/>
</dbReference>
<evidence type="ECO:0000256" key="3">
    <source>
        <dbReference type="ARBA" id="ARBA00023002"/>
    </source>
</evidence>
<proteinExistence type="predicted"/>
<sequence>MSNWIEIGYMHEIPRLGSRVIKAAQGNIAIFRNSNDEIFALGDKCPHKGGPLSEGTVSGRTVTCPLHNWRIQLDNGIAVTPDEGCTNTYPVKIEGNLIYLELNS</sequence>
<gene>
    <name evidence="8" type="primary">nasE</name>
    <name evidence="8" type="ORF">CODIS_37280</name>
</gene>
<protein>
    <submittedName>
        <fullName evidence="8">Nitrite reductase small subunit</fullName>
        <ecNumber evidence="8">1.7.1.4</ecNumber>
    </submittedName>
</protein>
<organism evidence="8 9">
    <name type="scientific">Candidatus Thiodiazotropha endolucinida</name>
    <dbReference type="NCBI Taxonomy" id="1655433"/>
    <lineage>
        <taxon>Bacteria</taxon>
        <taxon>Pseudomonadati</taxon>
        <taxon>Pseudomonadota</taxon>
        <taxon>Gammaproteobacteria</taxon>
        <taxon>Chromatiales</taxon>
        <taxon>Sedimenticolaceae</taxon>
        <taxon>Candidatus Thiodiazotropha</taxon>
    </lineage>
</organism>
<keyword evidence="3 8" id="KW-0560">Oxidoreductase</keyword>
<dbReference type="SUPFAM" id="SSF50022">
    <property type="entry name" value="ISP domain"/>
    <property type="match status" value="1"/>
</dbReference>
<dbReference type="InterPro" id="IPR017941">
    <property type="entry name" value="Rieske_2Fe-2S"/>
</dbReference>
<dbReference type="CDD" id="cd03530">
    <property type="entry name" value="Rieske_NirD_small_Bacillus"/>
    <property type="match status" value="1"/>
</dbReference>
<dbReference type="InterPro" id="IPR012748">
    <property type="entry name" value="Rieske-like_NirD"/>
</dbReference>
<dbReference type="GO" id="GO:0042128">
    <property type="term" value="P:nitrate assimilation"/>
    <property type="evidence" value="ECO:0007669"/>
    <property type="project" value="UniProtKB-KW"/>
</dbReference>
<comment type="caution">
    <text evidence="8">The sequence shown here is derived from an EMBL/GenBank/DDBJ whole genome shotgun (WGS) entry which is preliminary data.</text>
</comment>
<dbReference type="GO" id="GO:0046872">
    <property type="term" value="F:metal ion binding"/>
    <property type="evidence" value="ECO:0007669"/>
    <property type="project" value="UniProtKB-KW"/>
</dbReference>
<evidence type="ECO:0000313" key="8">
    <source>
        <dbReference type="EMBL" id="ODJ86012.1"/>
    </source>
</evidence>
<evidence type="ECO:0000256" key="5">
    <source>
        <dbReference type="ARBA" id="ARBA00023014"/>
    </source>
</evidence>
<dbReference type="NCBIfam" id="TIGR02378">
    <property type="entry name" value="nirD_assim_sml"/>
    <property type="match status" value="1"/>
</dbReference>